<feature type="transmembrane region" description="Helical" evidence="9">
    <location>
        <begin position="141"/>
        <end position="159"/>
    </location>
</feature>
<evidence type="ECO:0000256" key="2">
    <source>
        <dbReference type="ARBA" id="ARBA00010581"/>
    </source>
</evidence>
<comment type="function">
    <text evidence="8">Component of the cytochrome c oxidase, the last enzyme in the mitochondrial electron transport chain which drives oxidative phosphorylation. The respiratory chain contains 3 multisubunit complexes succinate dehydrogenase (complex II, CII), ubiquinol-cytochrome c oxidoreductase (cytochrome b-c1 complex, complex III, CIII) and cytochrome c oxidase (complex IV, CIV), that cooperate to transfer electrons derived from NADH and succinate to molecular oxygen, creating an electrochemical gradient over the inner membrane that drives transmembrane transport and the ATP synthase. Cytochrome c oxidase is the component of the respiratory chain that catalyzes the reduction of oxygen to water. Electrons originating from reduced cytochrome c in the intermembrane space (IMS) are transferred via the dinuclear copper A center (CU(A)) of subunit 2 and heme A of subunit 1 to the active site in subunit 1, a binuclear center (BNC) formed by heme A3 and copper B (CU(B)). The BNC reduces molecular oxygen to 2 water molecules using 4 electrons from cytochrome c in the IMS and 4 protons from the mitochondrial matrix.</text>
</comment>
<comment type="similarity">
    <text evidence="2 8">Belongs to the cytochrome c oxidase subunit 3 family.</text>
</comment>
<keyword evidence="6 9" id="KW-1133">Transmembrane helix</keyword>
<dbReference type="Gene3D" id="1.20.120.80">
    <property type="entry name" value="Cytochrome c oxidase, subunit III, four-helix bundle"/>
    <property type="match status" value="1"/>
</dbReference>
<evidence type="ECO:0000313" key="11">
    <source>
        <dbReference type="EMBL" id="AMK47836.1"/>
    </source>
</evidence>
<dbReference type="SUPFAM" id="SSF81452">
    <property type="entry name" value="Cytochrome c oxidase subunit III-like"/>
    <property type="match status" value="1"/>
</dbReference>
<dbReference type="InterPro" id="IPR013833">
    <property type="entry name" value="Cyt_c_oxidase_su3_a-hlx"/>
</dbReference>
<keyword evidence="4 8" id="KW-0812">Transmembrane</keyword>
<dbReference type="CTD" id="4514"/>
<evidence type="ECO:0000256" key="1">
    <source>
        <dbReference type="ARBA" id="ARBA00004141"/>
    </source>
</evidence>
<keyword evidence="8 11" id="KW-0496">Mitochondrion</keyword>
<dbReference type="PROSITE" id="PS50253">
    <property type="entry name" value="COX3"/>
    <property type="match status" value="1"/>
</dbReference>
<dbReference type="InterPro" id="IPR000298">
    <property type="entry name" value="Cyt_c_oxidase-like_su3"/>
</dbReference>
<dbReference type="EMBL" id="KT592358">
    <property type="protein sequence ID" value="AMK47836.1"/>
    <property type="molecule type" value="Genomic_DNA"/>
</dbReference>
<evidence type="ECO:0000256" key="4">
    <source>
        <dbReference type="ARBA" id="ARBA00022692"/>
    </source>
</evidence>
<organism evidence="11">
    <name type="scientific">Polyacanthorhynchus caballeroi</name>
    <dbReference type="NCBI Taxonomy" id="178082"/>
    <lineage>
        <taxon>Eukaryota</taxon>
        <taxon>Metazoa</taxon>
        <taxon>Spiralia</taxon>
        <taxon>Lophotrochozoa</taxon>
        <taxon>Acanthocephala</taxon>
        <taxon>Polyacanthocephala</taxon>
        <taxon>Polyacanthorhynchidae</taxon>
        <taxon>Polyacanthorhynchus</taxon>
    </lineage>
</organism>
<feature type="transmembrane region" description="Helical" evidence="9">
    <location>
        <begin position="223"/>
        <end position="242"/>
    </location>
</feature>
<dbReference type="PANTHER" id="PTHR11403">
    <property type="entry name" value="CYTOCHROME C OXIDASE SUBUNIT III"/>
    <property type="match status" value="1"/>
</dbReference>
<protein>
    <recommendedName>
        <fullName evidence="3 8">Cytochrome c oxidase subunit 3</fullName>
    </recommendedName>
</protein>
<dbReference type="Pfam" id="PF00510">
    <property type="entry name" value="COX3"/>
    <property type="match status" value="1"/>
</dbReference>
<keyword evidence="5" id="KW-1278">Translocase</keyword>
<evidence type="ECO:0000259" key="10">
    <source>
        <dbReference type="PROSITE" id="PS50253"/>
    </source>
</evidence>
<evidence type="ECO:0000256" key="5">
    <source>
        <dbReference type="ARBA" id="ARBA00022967"/>
    </source>
</evidence>
<name>A0A140DJ82_9BILA</name>
<proteinExistence type="inferred from homology"/>
<comment type="subcellular location">
    <subcellularLocation>
        <location evidence="1">Membrane</location>
        <topology evidence="1">Multi-pass membrane protein</topology>
    </subcellularLocation>
</comment>
<accession>A0A140DJ82</accession>
<dbReference type="PANTHER" id="PTHR11403:SF7">
    <property type="entry name" value="CYTOCHROME C OXIDASE SUBUNIT 3"/>
    <property type="match status" value="1"/>
</dbReference>
<feature type="transmembrane region" description="Helical" evidence="9">
    <location>
        <begin position="180"/>
        <end position="203"/>
    </location>
</feature>
<feature type="transmembrane region" description="Helical" evidence="9">
    <location>
        <begin position="21"/>
        <end position="44"/>
    </location>
</feature>
<dbReference type="AlphaFoldDB" id="A0A140DJ82"/>
<evidence type="ECO:0000256" key="9">
    <source>
        <dbReference type="SAM" id="Phobius"/>
    </source>
</evidence>
<sequence>MLSVWPLMGAVGLFGVGVGMVYKSVVVVCLSVMVLLSVLGVWGVDGVFSMVDSESGFEGGTMPWGVGLFIFSELMIFVSVLGGSGYLGSGVSEVSGFSSMLSGPIEVDYAGVGLFASVLLLSSGVSLTWAHAALLVGDGRWFVVGESVSVVLGGVFVVLQYYEWSEMMFSWEWGSAGSMFFLATGLHGFHVLIGVLMNSLSSLVMGLWGMSWGSVEGVEAAMWYWHFVDLVWLGVFLVVYWYSL</sequence>
<dbReference type="InterPro" id="IPR024791">
    <property type="entry name" value="Cyt_c/ubiquinol_Oxase_su3"/>
</dbReference>
<dbReference type="GO" id="GO:0004129">
    <property type="term" value="F:cytochrome-c oxidase activity"/>
    <property type="evidence" value="ECO:0007669"/>
    <property type="project" value="InterPro"/>
</dbReference>
<dbReference type="InterPro" id="IPR035973">
    <property type="entry name" value="Cyt_c_oxidase_su3-like_sf"/>
</dbReference>
<keyword evidence="7 9" id="KW-0472">Membrane</keyword>
<feature type="transmembrane region" description="Helical" evidence="9">
    <location>
        <begin position="64"/>
        <end position="88"/>
    </location>
</feature>
<dbReference type="GO" id="GO:0016020">
    <property type="term" value="C:membrane"/>
    <property type="evidence" value="ECO:0007669"/>
    <property type="project" value="UniProtKB-SubCell"/>
</dbReference>
<evidence type="ECO:0000256" key="8">
    <source>
        <dbReference type="RuleBase" id="RU003375"/>
    </source>
</evidence>
<gene>
    <name evidence="11" type="primary">COX3</name>
</gene>
<reference evidence="11" key="1">
    <citation type="journal article" date="2016" name="Zool. Scr.">
        <title>Mitogenomic phylogeny of Acanthocephala reveals novel Class relationships.</title>
        <authorList>
            <person name="Gazi M."/>
            <person name="Kim J."/>
            <person name="Garcia-Varela M."/>
            <person name="Park C."/>
            <person name="Littlewood D.J."/>
            <person name="Park J.-K."/>
        </authorList>
    </citation>
    <scope>NUCLEOTIDE SEQUENCE</scope>
</reference>
<evidence type="ECO:0000256" key="7">
    <source>
        <dbReference type="ARBA" id="ARBA00023136"/>
    </source>
</evidence>
<geneLocation type="mitochondrion" evidence="11"/>
<feature type="domain" description="Heme-copper oxidase subunit III family profile" evidence="10">
    <location>
        <begin position="1"/>
        <end position="244"/>
    </location>
</feature>
<dbReference type="RefSeq" id="YP_009241140.1">
    <property type="nucleotide sequence ID" value="NC_029766.1"/>
</dbReference>
<dbReference type="GO" id="GO:0006123">
    <property type="term" value="P:mitochondrial electron transport, cytochrome c to oxygen"/>
    <property type="evidence" value="ECO:0007669"/>
    <property type="project" value="TreeGrafter"/>
</dbReference>
<dbReference type="GeneID" id="27111586"/>
<evidence type="ECO:0000256" key="6">
    <source>
        <dbReference type="ARBA" id="ARBA00022989"/>
    </source>
</evidence>
<feature type="transmembrane region" description="Helical" evidence="9">
    <location>
        <begin position="109"/>
        <end position="129"/>
    </location>
</feature>
<dbReference type="GO" id="GO:0005739">
    <property type="term" value="C:mitochondrion"/>
    <property type="evidence" value="ECO:0007669"/>
    <property type="project" value="TreeGrafter"/>
</dbReference>
<evidence type="ECO:0000256" key="3">
    <source>
        <dbReference type="ARBA" id="ARBA00015944"/>
    </source>
</evidence>